<reference evidence="8" key="1">
    <citation type="submission" date="2016-09" db="EMBL/GenBank/DDBJ databases">
        <authorList>
            <person name="Koehorst J."/>
        </authorList>
    </citation>
    <scope>NUCLEOTIDE SEQUENCE [LARGE SCALE GENOMIC DNA]</scope>
</reference>
<comment type="similarity">
    <text evidence="1">Belongs to the glycosyl hydrolase 29 family.</text>
</comment>
<dbReference type="InterPro" id="IPR017853">
    <property type="entry name" value="GH"/>
</dbReference>
<dbReference type="Gene3D" id="3.20.20.80">
    <property type="entry name" value="Glycosidases"/>
    <property type="match status" value="1"/>
</dbReference>
<dbReference type="PANTHER" id="PTHR10030:SF37">
    <property type="entry name" value="ALPHA-L-FUCOSIDASE-RELATED"/>
    <property type="match status" value="1"/>
</dbReference>
<keyword evidence="8" id="KW-1185">Reference proteome</keyword>
<dbReference type="GO" id="GO:0004560">
    <property type="term" value="F:alpha-L-fucosidase activity"/>
    <property type="evidence" value="ECO:0007669"/>
    <property type="project" value="InterPro"/>
</dbReference>
<dbReference type="GO" id="GO:0016139">
    <property type="term" value="P:glycoside catabolic process"/>
    <property type="evidence" value="ECO:0007669"/>
    <property type="project" value="TreeGrafter"/>
</dbReference>
<protein>
    <recommendedName>
        <fullName evidence="2">alpha-L-fucosidase</fullName>
        <ecNumber evidence="2">3.2.1.51</ecNumber>
    </recommendedName>
</protein>
<dbReference type="Pfam" id="PF13290">
    <property type="entry name" value="CHB_HEX_C_1"/>
    <property type="match status" value="1"/>
</dbReference>
<evidence type="ECO:0000256" key="3">
    <source>
        <dbReference type="ARBA" id="ARBA00022729"/>
    </source>
</evidence>
<dbReference type="Pfam" id="PF00754">
    <property type="entry name" value="F5_F8_type_C"/>
    <property type="match status" value="1"/>
</dbReference>
<evidence type="ECO:0000256" key="2">
    <source>
        <dbReference type="ARBA" id="ARBA00012662"/>
    </source>
</evidence>
<dbReference type="SMART" id="SM00812">
    <property type="entry name" value="Alpha_L_fucos"/>
    <property type="match status" value="1"/>
</dbReference>
<dbReference type="STRING" id="1679444.PYTT_0098"/>
<evidence type="ECO:0000256" key="4">
    <source>
        <dbReference type="ARBA" id="ARBA00022801"/>
    </source>
</evidence>
<sequence length="726" mass="79214">MEFYVLMMMQQQEWRNCGGVSGWKCALLGGMLCLGACLPNESRAEVPKPYGAVPTPEQLQWHDMEMYAFVHFTLNTYTGKEWGGGDESPELFNPTDYDPDQVIGTLADAGFKGVILTCKHHDGFCLWPTKTTKHSVASSPWKGGKGDMVKDYAEACKRHGVKFGVYLSPWDRNHPAYGTPEYVNVYREQLKELLTQYGPVFIVWHDGAGGGEGYYGGAKDSRTVDKSSYYDWPNTWKLVKSLQPHAVIFSDVGPDVRWVGNESGFAGYPCWATYTPKGLNGKPPGPGCNVYQEGVQGTVNGKFWIPAEVDVSIRPGWFWKAHENGRVRTPENLMKLYFESVGRGADLNLNVPPDSRGRIHENDAASLKEFSRLLKQMYSLNLADGASVKFSSNGTAKSSEDVLDRKRATFWMAAEDDRNPAVVVKLPEARTFDVIRLSEPIQLGQRIRKFSVFVKENGQWVPWVNGSSVGPRVLLLGKSVTTDELKLVVEASDAPAALSEFSLWQKPQIVSAPAVSRDASGSVTLRGGDGCTVRYTLDGSEPGSSSSEYKAPLNLPDGGVLNVRAFVGNSSSATTNAVLPVATSGWKIVSAESGASDPARMIDGKDDTLWHTHAGSGEIPPPQTIDIDMGCEIPVASVLYTPRQDGNTKGIVNNYEVYVSKDGKEWGKAAAAGEFSNIKANPIRQRIDLAEPATGRFLRFVAKSAIDGNHVTVAELGILPAKPAGK</sequence>
<organism evidence="7 8">
    <name type="scientific">Akkermansia glycaniphila</name>
    <dbReference type="NCBI Taxonomy" id="1679444"/>
    <lineage>
        <taxon>Bacteria</taxon>
        <taxon>Pseudomonadati</taxon>
        <taxon>Verrucomicrobiota</taxon>
        <taxon>Verrucomicrobiia</taxon>
        <taxon>Verrucomicrobiales</taxon>
        <taxon>Akkermansiaceae</taxon>
        <taxon>Akkermansia</taxon>
    </lineage>
</organism>
<evidence type="ECO:0000259" key="6">
    <source>
        <dbReference type="PROSITE" id="PS50022"/>
    </source>
</evidence>
<dbReference type="PANTHER" id="PTHR10030">
    <property type="entry name" value="ALPHA-L-FUCOSIDASE"/>
    <property type="match status" value="1"/>
</dbReference>
<dbReference type="Proteomes" id="UP000176204">
    <property type="component" value="Chromosome I"/>
</dbReference>
<accession>A0A1H6K624</accession>
<evidence type="ECO:0000256" key="1">
    <source>
        <dbReference type="ARBA" id="ARBA00007951"/>
    </source>
</evidence>
<dbReference type="Pfam" id="PF01120">
    <property type="entry name" value="Alpha_L_fucos"/>
    <property type="match status" value="1"/>
</dbReference>
<dbReference type="SUPFAM" id="SSF49785">
    <property type="entry name" value="Galactose-binding domain-like"/>
    <property type="match status" value="2"/>
</dbReference>
<evidence type="ECO:0000256" key="5">
    <source>
        <dbReference type="ARBA" id="ARBA00023295"/>
    </source>
</evidence>
<proteinExistence type="inferred from homology"/>
<dbReference type="OrthoDB" id="107551at2"/>
<dbReference type="EMBL" id="LT629973">
    <property type="protein sequence ID" value="SEH70410.1"/>
    <property type="molecule type" value="Genomic_DNA"/>
</dbReference>
<dbReference type="InterPro" id="IPR008979">
    <property type="entry name" value="Galactose-bd-like_sf"/>
</dbReference>
<dbReference type="SUPFAM" id="SSF51445">
    <property type="entry name" value="(Trans)glycosidases"/>
    <property type="match status" value="1"/>
</dbReference>
<dbReference type="GO" id="GO:0006004">
    <property type="term" value="P:fucose metabolic process"/>
    <property type="evidence" value="ECO:0007669"/>
    <property type="project" value="TreeGrafter"/>
</dbReference>
<dbReference type="GO" id="GO:0005764">
    <property type="term" value="C:lysosome"/>
    <property type="evidence" value="ECO:0007669"/>
    <property type="project" value="TreeGrafter"/>
</dbReference>
<name>A0A1H6K624_9BACT</name>
<dbReference type="InterPro" id="IPR059177">
    <property type="entry name" value="GH29D-like_dom"/>
</dbReference>
<dbReference type="InterPro" id="IPR000933">
    <property type="entry name" value="Glyco_hydro_29"/>
</dbReference>
<dbReference type="Gene3D" id="2.60.120.260">
    <property type="entry name" value="Galactose-binding domain-like"/>
    <property type="match status" value="2"/>
</dbReference>
<dbReference type="PROSITE" id="PS50022">
    <property type="entry name" value="FA58C_3"/>
    <property type="match status" value="1"/>
</dbReference>
<dbReference type="AlphaFoldDB" id="A0A1H6K624"/>
<feature type="domain" description="F5/8 type C" evidence="6">
    <location>
        <begin position="562"/>
        <end position="721"/>
    </location>
</feature>
<evidence type="ECO:0000313" key="8">
    <source>
        <dbReference type="Proteomes" id="UP000176204"/>
    </source>
</evidence>
<dbReference type="InterPro" id="IPR000421">
    <property type="entry name" value="FA58C"/>
</dbReference>
<keyword evidence="4" id="KW-0378">Hydrolase</keyword>
<keyword evidence="5" id="KW-0326">Glycosidase</keyword>
<keyword evidence="3" id="KW-0732">Signal</keyword>
<dbReference type="InterPro" id="IPR057739">
    <property type="entry name" value="Glyco_hydro_29_N"/>
</dbReference>
<evidence type="ECO:0000313" key="7">
    <source>
        <dbReference type="EMBL" id="SEH70410.1"/>
    </source>
</evidence>
<dbReference type="SMR" id="A0A1H6K624"/>
<dbReference type="KEGG" id="agl:PYTT_0098"/>
<dbReference type="FunFam" id="3.20.20.80:FF:000052">
    <property type="entry name" value="Putative alpha-L-fucosidase 1"/>
    <property type="match status" value="1"/>
</dbReference>
<dbReference type="EC" id="3.2.1.51" evidence="2"/>
<gene>
    <name evidence="7" type="ORF">PYTT_0098</name>
</gene>